<dbReference type="OrthoDB" id="3257613at2759"/>
<comment type="caution">
    <text evidence="3">The sequence shown here is derived from an EMBL/GenBank/DDBJ whole genome shotgun (WGS) entry which is preliminary data.</text>
</comment>
<proteinExistence type="predicted"/>
<gene>
    <name evidence="3" type="ORF">MSAN_00831800</name>
</gene>
<evidence type="ECO:0000256" key="1">
    <source>
        <dbReference type="SAM" id="MobiDB-lite"/>
    </source>
</evidence>
<feature type="domain" description="CxC2-like cysteine cluster KDZ transposase-associated" evidence="2">
    <location>
        <begin position="163"/>
        <end position="273"/>
    </location>
</feature>
<dbReference type="PANTHER" id="PTHR33104:SF2">
    <property type="entry name" value="CXC3 LIKE CYSTEINE CLUSTER DOMAIN-CONTAINING PROTEIN"/>
    <property type="match status" value="1"/>
</dbReference>
<feature type="region of interest" description="Disordered" evidence="1">
    <location>
        <begin position="985"/>
        <end position="1007"/>
    </location>
</feature>
<feature type="compositionally biased region" description="Basic residues" evidence="1">
    <location>
        <begin position="1"/>
        <end position="10"/>
    </location>
</feature>
<dbReference type="Pfam" id="PF18803">
    <property type="entry name" value="CxC2"/>
    <property type="match status" value="1"/>
</dbReference>
<dbReference type="PANTHER" id="PTHR33104">
    <property type="entry name" value="SI:DKEY-29D5.2"/>
    <property type="match status" value="1"/>
</dbReference>
<protein>
    <recommendedName>
        <fullName evidence="2">CxC2-like cysteine cluster KDZ transposase-associated domain-containing protein</fullName>
    </recommendedName>
</protein>
<accession>A0A8H6YZK9</accession>
<name>A0A8H6YZK9_9AGAR</name>
<reference evidence="3" key="1">
    <citation type="submission" date="2020-05" db="EMBL/GenBank/DDBJ databases">
        <title>Mycena genomes resolve the evolution of fungal bioluminescence.</title>
        <authorList>
            <person name="Tsai I.J."/>
        </authorList>
    </citation>
    <scope>NUCLEOTIDE SEQUENCE</scope>
    <source>
        <strain evidence="3">160909Yilan</strain>
    </source>
</reference>
<keyword evidence="4" id="KW-1185">Reference proteome</keyword>
<dbReference type="InterPro" id="IPR041457">
    <property type="entry name" value="CxC2_KDZ-assoc"/>
</dbReference>
<organism evidence="3 4">
    <name type="scientific">Mycena sanguinolenta</name>
    <dbReference type="NCBI Taxonomy" id="230812"/>
    <lineage>
        <taxon>Eukaryota</taxon>
        <taxon>Fungi</taxon>
        <taxon>Dikarya</taxon>
        <taxon>Basidiomycota</taxon>
        <taxon>Agaricomycotina</taxon>
        <taxon>Agaricomycetes</taxon>
        <taxon>Agaricomycetidae</taxon>
        <taxon>Agaricales</taxon>
        <taxon>Marasmiineae</taxon>
        <taxon>Mycenaceae</taxon>
        <taxon>Mycena</taxon>
    </lineage>
</organism>
<dbReference type="Pfam" id="PF18758">
    <property type="entry name" value="KDZ"/>
    <property type="match status" value="1"/>
</dbReference>
<dbReference type="EMBL" id="JACAZH010000005">
    <property type="protein sequence ID" value="KAF7367681.1"/>
    <property type="molecule type" value="Genomic_DNA"/>
</dbReference>
<feature type="compositionally biased region" description="Acidic residues" evidence="1">
    <location>
        <begin position="997"/>
        <end position="1007"/>
    </location>
</feature>
<dbReference type="Proteomes" id="UP000623467">
    <property type="component" value="Unassembled WGS sequence"/>
</dbReference>
<evidence type="ECO:0000313" key="4">
    <source>
        <dbReference type="Proteomes" id="UP000623467"/>
    </source>
</evidence>
<feature type="region of interest" description="Disordered" evidence="1">
    <location>
        <begin position="1"/>
        <end position="79"/>
    </location>
</feature>
<sequence length="1007" mass="114093">MPGPVRKKAKTVAQARKLPANSSAKKHQSESESDSDAESSKQRAKRKMAKSHVDLNVNQPLPELPPPPPPKPEKLRKQSRWEKSLPLLQGIQDAVLEAGHYHPGIGKLCECGLHQARFRCSDKCFKSPMLCATCIVKMHHNHLFHHIDEWPKENGRHFVRTSLKDLGLRIQTDLKSGAMPCPNDMTPNEDGSIRSRDFVVVEENGFHDATIEFCACPGEDNKLIAVRLFPATWKQPKTVFTFTVLQQFHIHSLTSKKSAYDYVRALAKLTDSTFPQDVANRYREFQHTYRIWRYLALQRRTGQAHGIDAHLPHRRAGSLAIRCPACPEVGFNITEEILAAADESEKHKYRLFLSIDGNFKLQRKNKRDDPDDVALNDGNAYFVKTKEFKEYLAKVKPGDVEDLGSCAHFRAARMQNISKFKNAVISGVVAVQCARHGFYLPCGMVDLKKGEAFANTDYALCSSLSEAWKQRFIMVTYDIWCQYHVKLLGRVGTHFGSLLETLKKIEGAIGKMHVHNHVDACDLLYNLNWLPNSACTVGELIETGWAEQNLTAGSTKEQNDGHRHDSIDDTSGHWNWEKLIKITDALVRLYRINAADLVDREREFQNSNATNKPELVAGWEKMKVTPEVFRANLKNGPPTHAATYEKLMDRELSAAKDGVANYTGDTALIATALLMERDQYAVSRLIKRKAHEEDMIRVARARLIKGLTELRARQAQRSPELASLMNDIDVEKPEKENLFLPSEYTASMRDQFKLASLALVEYSLREANAHDALEKVRVAIRIYNVNVAFKKANVHGQGANTKGRDYLRTLWNDVQIAASDYRVHQAALLKLGLPVDDQALQPLLREQLHGKSGKPQAVGQSKEIEPWFWGVGRPSNLSESEELAWNTELDRVKWFRDRALLQRAQEERETLEEEFSRTRVAFHSSARIWSALAEDASRPGRKAYAEKQSSMYSALAERCFVARGKLPVLVAADLEKKRKKEEAAAEKARLSNKSVEQEDEQLFDTLK</sequence>
<evidence type="ECO:0000313" key="3">
    <source>
        <dbReference type="EMBL" id="KAF7367681.1"/>
    </source>
</evidence>
<dbReference type="AlphaFoldDB" id="A0A8H6YZK9"/>
<dbReference type="InterPro" id="IPR040521">
    <property type="entry name" value="KDZ"/>
</dbReference>
<evidence type="ECO:0000259" key="2">
    <source>
        <dbReference type="Pfam" id="PF18803"/>
    </source>
</evidence>